<evidence type="ECO:0000313" key="6">
    <source>
        <dbReference type="EMBL" id="PLX59627.1"/>
    </source>
</evidence>
<dbReference type="EMBL" id="PKUN01000031">
    <property type="protein sequence ID" value="PLX59627.1"/>
    <property type="molecule type" value="Genomic_DNA"/>
</dbReference>
<dbReference type="PROSITE" id="PS50893">
    <property type="entry name" value="ABC_TRANSPORTER_2"/>
    <property type="match status" value="1"/>
</dbReference>
<dbReference type="PROSITE" id="PS00211">
    <property type="entry name" value="ABC_TRANSPORTER_1"/>
    <property type="match status" value="1"/>
</dbReference>
<gene>
    <name evidence="6" type="ORF">C0630_19600</name>
</gene>
<accession>A0A2N6CRF0</accession>
<dbReference type="InterPro" id="IPR003439">
    <property type="entry name" value="ABC_transporter-like_ATP-bd"/>
</dbReference>
<dbReference type="Gene3D" id="3.40.50.300">
    <property type="entry name" value="P-loop containing nucleotide triphosphate hydrolases"/>
    <property type="match status" value="1"/>
</dbReference>
<evidence type="ECO:0000256" key="2">
    <source>
        <dbReference type="ARBA" id="ARBA00022741"/>
    </source>
</evidence>
<sequence>MIKLENVSLSYPMESKPLQVLNAIELTIEEGETVAVLGPSGSGKTSLLLLLSGLEQPDAGIISLDGQTLSQLNPDQLADLRRDHLGIIFQSFHLVPSLTALGNVALPLEIAGKAGARQVAQQMLDKVGLAERQHHYPGQLSGGEQQRVAIARALVHRPKLVLADEPTGNLDIKTGEKVSRLLFELNQQTGSTLVVVTHDEAMARRCQRVVKLADGQLIETESTREATDALSA</sequence>
<comment type="similarity">
    <text evidence="4">Belongs to the ABC transporter superfamily. Macrolide exporter (TC 3.A.1.122) family.</text>
</comment>
<dbReference type="GO" id="GO:0022857">
    <property type="term" value="F:transmembrane transporter activity"/>
    <property type="evidence" value="ECO:0007669"/>
    <property type="project" value="TreeGrafter"/>
</dbReference>
<evidence type="ECO:0000256" key="3">
    <source>
        <dbReference type="ARBA" id="ARBA00022840"/>
    </source>
</evidence>
<dbReference type="STRING" id="1111735.GCA_000428045_01162"/>
<dbReference type="RefSeq" id="WP_273441077.1">
    <property type="nucleotide sequence ID" value="NZ_PKUN01000031.1"/>
</dbReference>
<dbReference type="GO" id="GO:0005886">
    <property type="term" value="C:plasma membrane"/>
    <property type="evidence" value="ECO:0007669"/>
    <property type="project" value="TreeGrafter"/>
</dbReference>
<dbReference type="SMART" id="SM00382">
    <property type="entry name" value="AAA"/>
    <property type="match status" value="1"/>
</dbReference>
<dbReference type="CDD" id="cd03255">
    <property type="entry name" value="ABC_MJ0796_LolCDE_FtsE"/>
    <property type="match status" value="1"/>
</dbReference>
<dbReference type="AlphaFoldDB" id="A0A2N6CRF0"/>
<proteinExistence type="inferred from homology"/>
<evidence type="ECO:0000256" key="1">
    <source>
        <dbReference type="ARBA" id="ARBA00022448"/>
    </source>
</evidence>
<dbReference type="InterPro" id="IPR015854">
    <property type="entry name" value="ABC_transpr_LolD-like"/>
</dbReference>
<dbReference type="InterPro" id="IPR027417">
    <property type="entry name" value="P-loop_NTPase"/>
</dbReference>
<organism evidence="6 7">
    <name type="scientific">Sedimenticola selenatireducens</name>
    <dbReference type="NCBI Taxonomy" id="191960"/>
    <lineage>
        <taxon>Bacteria</taxon>
        <taxon>Pseudomonadati</taxon>
        <taxon>Pseudomonadota</taxon>
        <taxon>Gammaproteobacteria</taxon>
        <taxon>Chromatiales</taxon>
        <taxon>Sedimenticolaceae</taxon>
        <taxon>Sedimenticola</taxon>
    </lineage>
</organism>
<protein>
    <submittedName>
        <fullName evidence="6">ABC transporter ATP-binding protein</fullName>
    </submittedName>
</protein>
<reference evidence="6 7" key="1">
    <citation type="submission" date="2017-11" db="EMBL/GenBank/DDBJ databases">
        <title>Genome-resolved metagenomics identifies genetic mobility, metabolic interactions, and unexpected diversity in perchlorate-reducing communities.</title>
        <authorList>
            <person name="Barnum T.P."/>
            <person name="Figueroa I.A."/>
            <person name="Carlstrom C.I."/>
            <person name="Lucas L.N."/>
            <person name="Engelbrektson A.L."/>
            <person name="Coates J.D."/>
        </authorList>
    </citation>
    <scope>NUCLEOTIDE SEQUENCE [LARGE SCALE GENOMIC DNA]</scope>
    <source>
        <strain evidence="6">BM301</strain>
    </source>
</reference>
<dbReference type="InterPro" id="IPR017911">
    <property type="entry name" value="MacB-like_ATP-bd"/>
</dbReference>
<dbReference type="Proteomes" id="UP000235015">
    <property type="component" value="Unassembled WGS sequence"/>
</dbReference>
<evidence type="ECO:0000259" key="5">
    <source>
        <dbReference type="PROSITE" id="PS50893"/>
    </source>
</evidence>
<dbReference type="PANTHER" id="PTHR24220">
    <property type="entry name" value="IMPORT ATP-BINDING PROTEIN"/>
    <property type="match status" value="1"/>
</dbReference>
<dbReference type="GO" id="GO:0016887">
    <property type="term" value="F:ATP hydrolysis activity"/>
    <property type="evidence" value="ECO:0007669"/>
    <property type="project" value="InterPro"/>
</dbReference>
<keyword evidence="3 6" id="KW-0067">ATP-binding</keyword>
<dbReference type="GO" id="GO:1902495">
    <property type="term" value="C:transmembrane transporter complex"/>
    <property type="evidence" value="ECO:0007669"/>
    <property type="project" value="UniProtKB-ARBA"/>
</dbReference>
<feature type="domain" description="ABC transporter" evidence="5">
    <location>
        <begin position="2"/>
        <end position="232"/>
    </location>
</feature>
<keyword evidence="2" id="KW-0547">Nucleotide-binding</keyword>
<dbReference type="InterPro" id="IPR017871">
    <property type="entry name" value="ABC_transporter-like_CS"/>
</dbReference>
<name>A0A2N6CRF0_9GAMM</name>
<dbReference type="FunFam" id="3.40.50.300:FF:000032">
    <property type="entry name" value="Export ABC transporter ATP-binding protein"/>
    <property type="match status" value="1"/>
</dbReference>
<dbReference type="SUPFAM" id="SSF52540">
    <property type="entry name" value="P-loop containing nucleoside triphosphate hydrolases"/>
    <property type="match status" value="1"/>
</dbReference>
<dbReference type="InterPro" id="IPR003593">
    <property type="entry name" value="AAA+_ATPase"/>
</dbReference>
<evidence type="ECO:0000313" key="7">
    <source>
        <dbReference type="Proteomes" id="UP000235015"/>
    </source>
</evidence>
<keyword evidence="1" id="KW-0813">Transport</keyword>
<evidence type="ECO:0000256" key="4">
    <source>
        <dbReference type="ARBA" id="ARBA00038388"/>
    </source>
</evidence>
<dbReference type="GO" id="GO:0005524">
    <property type="term" value="F:ATP binding"/>
    <property type="evidence" value="ECO:0007669"/>
    <property type="project" value="UniProtKB-KW"/>
</dbReference>
<comment type="caution">
    <text evidence="6">The sequence shown here is derived from an EMBL/GenBank/DDBJ whole genome shotgun (WGS) entry which is preliminary data.</text>
</comment>
<dbReference type="Pfam" id="PF00005">
    <property type="entry name" value="ABC_tran"/>
    <property type="match status" value="1"/>
</dbReference>